<dbReference type="AlphaFoldDB" id="A0A0F9I3Q2"/>
<organism evidence="1">
    <name type="scientific">marine sediment metagenome</name>
    <dbReference type="NCBI Taxonomy" id="412755"/>
    <lineage>
        <taxon>unclassified sequences</taxon>
        <taxon>metagenomes</taxon>
        <taxon>ecological metagenomes</taxon>
    </lineage>
</organism>
<comment type="caution">
    <text evidence="1">The sequence shown here is derived from an EMBL/GenBank/DDBJ whole genome shotgun (WGS) entry which is preliminary data.</text>
</comment>
<proteinExistence type="predicted"/>
<protein>
    <recommendedName>
        <fullName evidence="2">C1q domain-containing protein</fullName>
    </recommendedName>
</protein>
<evidence type="ECO:0008006" key="2">
    <source>
        <dbReference type="Google" id="ProtNLM"/>
    </source>
</evidence>
<sequence>MADSPETIDGRTKIPELGIRPRGIPATDPLYRLMVSRGKLGLLSVKMQQGTVQSIVAGAWRTVTLDVIDYDDFGGAAELANNRIVVPYSGIYLVFYAMGWAEDASTTARYVAFQRNATVTATRGPDYTDGSGTLRQGGNVHPVELAVGDAIGLIAFTGTTINSWAGDNLPMLAVVLLRPN</sequence>
<dbReference type="EMBL" id="LAZR01013399">
    <property type="protein sequence ID" value="KKM22137.1"/>
    <property type="molecule type" value="Genomic_DNA"/>
</dbReference>
<name>A0A0F9I3Q2_9ZZZZ</name>
<reference evidence="1" key="1">
    <citation type="journal article" date="2015" name="Nature">
        <title>Complex archaea that bridge the gap between prokaryotes and eukaryotes.</title>
        <authorList>
            <person name="Spang A."/>
            <person name="Saw J.H."/>
            <person name="Jorgensen S.L."/>
            <person name="Zaremba-Niedzwiedzka K."/>
            <person name="Martijn J."/>
            <person name="Lind A.E."/>
            <person name="van Eijk R."/>
            <person name="Schleper C."/>
            <person name="Guy L."/>
            <person name="Ettema T.J."/>
        </authorList>
    </citation>
    <scope>NUCLEOTIDE SEQUENCE</scope>
</reference>
<gene>
    <name evidence="1" type="ORF">LCGC14_1628410</name>
</gene>
<evidence type="ECO:0000313" key="1">
    <source>
        <dbReference type="EMBL" id="KKM22137.1"/>
    </source>
</evidence>
<accession>A0A0F9I3Q2</accession>